<sequence>MTKINLNNVQVTPYKNKVTLVVEKGEFLAISGEHKKVLLEIIVGLREIESGTYHLDYHRNETKDLDDLSAMRQEKIGYVPYEMYLLPSMTFIQNIEMPYYFQSSASRMDATKHQRLEQQCRLFGVQSLLANKASTLTYAQQRYMVILRALLNSPAILVLDEPFKGLNDEEITSIIRFLRLLKNDGVTIIIGLSDEHLMTQCDRHYTIDFIEKNAEAN</sequence>
<dbReference type="PANTHER" id="PTHR24220">
    <property type="entry name" value="IMPORT ATP-BINDING PROTEIN"/>
    <property type="match status" value="1"/>
</dbReference>
<evidence type="ECO:0000259" key="1">
    <source>
        <dbReference type="PROSITE" id="PS50893"/>
    </source>
</evidence>
<dbReference type="GO" id="GO:0005886">
    <property type="term" value="C:plasma membrane"/>
    <property type="evidence" value="ECO:0007669"/>
    <property type="project" value="TreeGrafter"/>
</dbReference>
<protein>
    <recommendedName>
        <fullName evidence="1">ABC transporter domain-containing protein</fullName>
    </recommendedName>
</protein>
<organism evidence="2 3">
    <name type="scientific">Kurthia sibirica</name>
    <dbReference type="NCBI Taxonomy" id="202750"/>
    <lineage>
        <taxon>Bacteria</taxon>
        <taxon>Bacillati</taxon>
        <taxon>Bacillota</taxon>
        <taxon>Bacilli</taxon>
        <taxon>Bacillales</taxon>
        <taxon>Caryophanaceae</taxon>
        <taxon>Kurthia</taxon>
    </lineage>
</organism>
<name>A0A2U3AKQ1_9BACL</name>
<dbReference type="RefSeq" id="WP_109306326.1">
    <property type="nucleotide sequence ID" value="NZ_BJUF01000019.1"/>
</dbReference>
<gene>
    <name evidence="2" type="ORF">DEX24_10170</name>
</gene>
<dbReference type="InterPro" id="IPR003439">
    <property type="entry name" value="ABC_transporter-like_ATP-bd"/>
</dbReference>
<evidence type="ECO:0000313" key="3">
    <source>
        <dbReference type="Proteomes" id="UP000245938"/>
    </source>
</evidence>
<dbReference type="GO" id="GO:0016887">
    <property type="term" value="F:ATP hydrolysis activity"/>
    <property type="evidence" value="ECO:0007669"/>
    <property type="project" value="InterPro"/>
</dbReference>
<dbReference type="OrthoDB" id="2456575at2"/>
<dbReference type="PROSITE" id="PS50893">
    <property type="entry name" value="ABC_TRANSPORTER_2"/>
    <property type="match status" value="1"/>
</dbReference>
<comment type="caution">
    <text evidence="2">The sequence shown here is derived from an EMBL/GenBank/DDBJ whole genome shotgun (WGS) entry which is preliminary data.</text>
</comment>
<dbReference type="Proteomes" id="UP000245938">
    <property type="component" value="Unassembled WGS sequence"/>
</dbReference>
<dbReference type="GO" id="GO:0022857">
    <property type="term" value="F:transmembrane transporter activity"/>
    <property type="evidence" value="ECO:0007669"/>
    <property type="project" value="TreeGrafter"/>
</dbReference>
<feature type="domain" description="ABC transporter" evidence="1">
    <location>
        <begin position="4"/>
        <end position="210"/>
    </location>
</feature>
<dbReference type="SUPFAM" id="SSF52540">
    <property type="entry name" value="P-loop containing nucleoside triphosphate hydrolases"/>
    <property type="match status" value="1"/>
</dbReference>
<dbReference type="Pfam" id="PF00005">
    <property type="entry name" value="ABC_tran"/>
    <property type="match status" value="1"/>
</dbReference>
<dbReference type="Gene3D" id="3.40.50.300">
    <property type="entry name" value="P-loop containing nucleotide triphosphate hydrolases"/>
    <property type="match status" value="1"/>
</dbReference>
<dbReference type="InterPro" id="IPR027417">
    <property type="entry name" value="P-loop_NTPase"/>
</dbReference>
<dbReference type="GO" id="GO:0005524">
    <property type="term" value="F:ATP binding"/>
    <property type="evidence" value="ECO:0007669"/>
    <property type="project" value="InterPro"/>
</dbReference>
<dbReference type="InterPro" id="IPR015854">
    <property type="entry name" value="ABC_transpr_LolD-like"/>
</dbReference>
<reference evidence="2 3" key="1">
    <citation type="submission" date="2018-05" db="EMBL/GenBank/DDBJ databases">
        <title>Kurthia sibirica genome sequence.</title>
        <authorList>
            <person name="Maclea K.S."/>
            <person name="Goen A.E."/>
        </authorList>
    </citation>
    <scope>NUCLEOTIDE SEQUENCE [LARGE SCALE GENOMIC DNA]</scope>
    <source>
        <strain evidence="2 3">ATCC 49154</strain>
    </source>
</reference>
<accession>A0A2U3AKQ1</accession>
<dbReference type="EMBL" id="QFVR01000012">
    <property type="protein sequence ID" value="PWI25100.1"/>
    <property type="molecule type" value="Genomic_DNA"/>
</dbReference>
<evidence type="ECO:0000313" key="2">
    <source>
        <dbReference type="EMBL" id="PWI25100.1"/>
    </source>
</evidence>
<keyword evidence="3" id="KW-1185">Reference proteome</keyword>
<proteinExistence type="predicted"/>
<dbReference type="AlphaFoldDB" id="A0A2U3AKQ1"/>